<feature type="non-terminal residue" evidence="2">
    <location>
        <position position="1"/>
    </location>
</feature>
<dbReference type="AlphaFoldDB" id="A0A0J6T2G4"/>
<evidence type="ECO:0000313" key="2">
    <source>
        <dbReference type="EMBL" id="KMO40027.1"/>
    </source>
</evidence>
<organism evidence="2 3">
    <name type="scientific">Methylobacterium aquaticum</name>
    <dbReference type="NCBI Taxonomy" id="270351"/>
    <lineage>
        <taxon>Bacteria</taxon>
        <taxon>Pseudomonadati</taxon>
        <taxon>Pseudomonadota</taxon>
        <taxon>Alphaproteobacteria</taxon>
        <taxon>Hyphomicrobiales</taxon>
        <taxon>Methylobacteriaceae</taxon>
        <taxon>Methylobacterium</taxon>
    </lineage>
</organism>
<dbReference type="EMBL" id="LABX01000026">
    <property type="protein sequence ID" value="KMO40027.1"/>
    <property type="molecule type" value="Genomic_DNA"/>
</dbReference>
<dbReference type="Proteomes" id="UP000035929">
    <property type="component" value="Unassembled WGS sequence"/>
</dbReference>
<proteinExistence type="predicted"/>
<accession>A0A0J6T2G4</accession>
<sequence>GRRPGDGARLEAGRAAFSISIVGSCLAQVGPGPNGFLRGAAGLSRALAGLRTASPPARLAPLGSLAASPDRRSSAMDFAGGGMAETVSRGFDGRQHRVAPVFEPRTFGCERERIARQSGRPDVGSSRKIR</sequence>
<feature type="region of interest" description="Disordered" evidence="1">
    <location>
        <begin position="110"/>
        <end position="130"/>
    </location>
</feature>
<evidence type="ECO:0000256" key="1">
    <source>
        <dbReference type="SAM" id="MobiDB-lite"/>
    </source>
</evidence>
<name>A0A0J6T2G4_9HYPH</name>
<protein>
    <submittedName>
        <fullName evidence="2">Uncharacterized protein</fullName>
    </submittedName>
</protein>
<evidence type="ECO:0000313" key="3">
    <source>
        <dbReference type="Proteomes" id="UP000035929"/>
    </source>
</evidence>
<dbReference type="PATRIC" id="fig|270351.6.peg.3885"/>
<gene>
    <name evidence="2" type="ORF">VP06_03110</name>
</gene>
<reference evidence="2 3" key="1">
    <citation type="submission" date="2015-03" db="EMBL/GenBank/DDBJ databases">
        <title>Genome sequencing of Methylobacterium aquaticum DSM16371 type strain.</title>
        <authorList>
            <person name="Chaudhry V."/>
            <person name="Patil P.B."/>
        </authorList>
    </citation>
    <scope>NUCLEOTIDE SEQUENCE [LARGE SCALE GENOMIC DNA]</scope>
    <source>
        <strain evidence="2 3">DSM 16371</strain>
    </source>
</reference>
<comment type="caution">
    <text evidence="2">The sequence shown here is derived from an EMBL/GenBank/DDBJ whole genome shotgun (WGS) entry which is preliminary data.</text>
</comment>